<evidence type="ECO:0000313" key="3">
    <source>
        <dbReference type="Proteomes" id="UP000001194"/>
    </source>
</evidence>
<feature type="region of interest" description="Disordered" evidence="1">
    <location>
        <begin position="1"/>
        <end position="61"/>
    </location>
</feature>
<evidence type="ECO:0000313" key="2">
    <source>
        <dbReference type="EMBL" id="EDR10874.1"/>
    </source>
</evidence>
<feature type="compositionally biased region" description="Low complexity" evidence="1">
    <location>
        <begin position="23"/>
        <end position="48"/>
    </location>
</feature>
<dbReference type="PANTHER" id="PTHR37332:SF1">
    <property type="entry name" value="ELMO DOMAIN-CONTAINING PROTEIN"/>
    <property type="match status" value="1"/>
</dbReference>
<dbReference type="PANTHER" id="PTHR37332">
    <property type="entry name" value="EXPRESSED PROTEIN"/>
    <property type="match status" value="1"/>
</dbReference>
<accession>B0D392</accession>
<reference evidence="2 3" key="1">
    <citation type="journal article" date="2008" name="Nature">
        <title>The genome of Laccaria bicolor provides insights into mycorrhizal symbiosis.</title>
        <authorList>
            <person name="Martin F."/>
            <person name="Aerts A."/>
            <person name="Ahren D."/>
            <person name="Brun A."/>
            <person name="Danchin E.G.J."/>
            <person name="Duchaussoy F."/>
            <person name="Gibon J."/>
            <person name="Kohler A."/>
            <person name="Lindquist E."/>
            <person name="Pereda V."/>
            <person name="Salamov A."/>
            <person name="Shapiro H.J."/>
            <person name="Wuyts J."/>
            <person name="Blaudez D."/>
            <person name="Buee M."/>
            <person name="Brokstein P."/>
            <person name="Canbaeck B."/>
            <person name="Cohen D."/>
            <person name="Courty P.E."/>
            <person name="Coutinho P.M."/>
            <person name="Delaruelle C."/>
            <person name="Detter J.C."/>
            <person name="Deveau A."/>
            <person name="DiFazio S."/>
            <person name="Duplessis S."/>
            <person name="Fraissinet-Tachet L."/>
            <person name="Lucic E."/>
            <person name="Frey-Klett P."/>
            <person name="Fourrey C."/>
            <person name="Feussner I."/>
            <person name="Gay G."/>
            <person name="Grimwood J."/>
            <person name="Hoegger P.J."/>
            <person name="Jain P."/>
            <person name="Kilaru S."/>
            <person name="Labbe J."/>
            <person name="Lin Y.C."/>
            <person name="Legue V."/>
            <person name="Le Tacon F."/>
            <person name="Marmeisse R."/>
            <person name="Melayah D."/>
            <person name="Montanini B."/>
            <person name="Muratet M."/>
            <person name="Nehls U."/>
            <person name="Niculita-Hirzel H."/>
            <person name="Oudot-Le Secq M.P."/>
            <person name="Peter M."/>
            <person name="Quesneville H."/>
            <person name="Rajashekar B."/>
            <person name="Reich M."/>
            <person name="Rouhier N."/>
            <person name="Schmutz J."/>
            <person name="Yin T."/>
            <person name="Chalot M."/>
            <person name="Henrissat B."/>
            <person name="Kuees U."/>
            <person name="Lucas S."/>
            <person name="Van de Peer Y."/>
            <person name="Podila G.K."/>
            <person name="Polle A."/>
            <person name="Pukkila P.J."/>
            <person name="Richardson P.M."/>
            <person name="Rouze P."/>
            <person name="Sanders I.R."/>
            <person name="Stajich J.E."/>
            <person name="Tunlid A."/>
            <person name="Tuskan G."/>
            <person name="Grigoriev I.V."/>
        </authorList>
    </citation>
    <scope>NUCLEOTIDE SEQUENCE [LARGE SCALE GENOMIC DNA]</scope>
    <source>
        <strain evidence="3">S238N-H82 / ATCC MYA-4686</strain>
    </source>
</reference>
<dbReference type="KEGG" id="lbc:LACBIDRAFT_315817"/>
<dbReference type="GeneID" id="6073919"/>
<dbReference type="HOGENOM" id="CLU_017096_3_0_1"/>
<dbReference type="EMBL" id="DS547096">
    <property type="protein sequence ID" value="EDR10874.1"/>
    <property type="molecule type" value="Genomic_DNA"/>
</dbReference>
<name>B0D392_LACBS</name>
<sequence>MSHFSEQPRPTMRRKSSAQNLLSSFKSSASSAPVNIASSSAASSSGVPYSPPNGNTPVSTTPLAREWDAQSMHSDGLGGAGSPALTQGTSVEYLRDLVQKRIITLTYIRNIHEGRSHWFHTILITRAELDKVFNNVDMKKRTYRFAILGLSLSNLLDINQPQDLLRGLLNTITEYDQAKEDGEKPKIRLFKAKNAKKGTSGIAEYTYTGSHVDSSEASYLFTPQIPFPLDYHQSLLSLLDVLSEVYNKISKLLGPSPFPHSSQHMMGTLGLLTPHPGVSYLFSGDSNTNTNHHSNPNLLLPPPVPESEMSGSLWGIANASVTAGAGAGHNGPFMHGSALASPPASGWTSGLGDMVLKIDGKLKKITSTLLKDLDAFARNGIKDELASLDPLLRNIKIPDDTGAGGGKIVYDFEGM</sequence>
<keyword evidence="3" id="KW-1185">Reference proteome</keyword>
<organism evidence="3">
    <name type="scientific">Laccaria bicolor (strain S238N-H82 / ATCC MYA-4686)</name>
    <name type="common">Bicoloured deceiver</name>
    <name type="synonym">Laccaria laccata var. bicolor</name>
    <dbReference type="NCBI Taxonomy" id="486041"/>
    <lineage>
        <taxon>Eukaryota</taxon>
        <taxon>Fungi</taxon>
        <taxon>Dikarya</taxon>
        <taxon>Basidiomycota</taxon>
        <taxon>Agaricomycotina</taxon>
        <taxon>Agaricomycetes</taxon>
        <taxon>Agaricomycetidae</taxon>
        <taxon>Agaricales</taxon>
        <taxon>Agaricineae</taxon>
        <taxon>Hydnangiaceae</taxon>
        <taxon>Laccaria</taxon>
    </lineage>
</organism>
<proteinExistence type="predicted"/>
<dbReference type="AlphaFoldDB" id="B0D392"/>
<protein>
    <submittedName>
        <fullName evidence="2">Predicted protein</fullName>
    </submittedName>
</protein>
<dbReference type="Proteomes" id="UP000001194">
    <property type="component" value="Unassembled WGS sequence"/>
</dbReference>
<dbReference type="OrthoDB" id="14339at2759"/>
<dbReference type="InParanoid" id="B0D392"/>
<gene>
    <name evidence="2" type="ORF">LACBIDRAFT_315817</name>
</gene>
<evidence type="ECO:0000256" key="1">
    <source>
        <dbReference type="SAM" id="MobiDB-lite"/>
    </source>
</evidence>
<dbReference type="RefSeq" id="XP_001878175.1">
    <property type="nucleotide sequence ID" value="XM_001878140.1"/>
</dbReference>